<gene>
    <name evidence="2" type="ORF">P9921_28430</name>
</gene>
<accession>A0ABT7GKK3</accession>
<evidence type="ECO:0000313" key="3">
    <source>
        <dbReference type="Proteomes" id="UP001174748"/>
    </source>
</evidence>
<dbReference type="RefSeq" id="WP_285098431.1">
    <property type="nucleotide sequence ID" value="NZ_JARTNY010000190.1"/>
</dbReference>
<proteinExistence type="predicted"/>
<organism evidence="2 3">
    <name type="scientific">Serratia nevei</name>
    <dbReference type="NCBI Taxonomy" id="2703794"/>
    <lineage>
        <taxon>Bacteria</taxon>
        <taxon>Pseudomonadati</taxon>
        <taxon>Pseudomonadota</taxon>
        <taxon>Gammaproteobacteria</taxon>
        <taxon>Enterobacterales</taxon>
        <taxon>Yersiniaceae</taxon>
        <taxon>Serratia</taxon>
    </lineage>
</organism>
<comment type="caution">
    <text evidence="2">The sequence shown here is derived from an EMBL/GenBank/DDBJ whole genome shotgun (WGS) entry which is preliminary data.</text>
</comment>
<name>A0ABT7GKK3_9GAMM</name>
<reference evidence="2" key="1">
    <citation type="submission" date="2023-01" db="EMBL/GenBank/DDBJ databases">
        <title>Genomic dissection of endemic carbapenem resistance: metallo-beta-lactamase gene dissemination through clonal, plasmid and integron transfer pathways.</title>
        <authorList>
            <person name="Macesic N."/>
        </authorList>
    </citation>
    <scope>NUCLEOTIDE SEQUENCE</scope>
    <source>
        <strain evidence="2">CPO382</strain>
    </source>
</reference>
<dbReference type="EMBL" id="JARTOI010000190">
    <property type="protein sequence ID" value="MDK5174315.1"/>
    <property type="molecule type" value="Genomic_DNA"/>
</dbReference>
<keyword evidence="3" id="KW-1185">Reference proteome</keyword>
<feature type="non-terminal residue" evidence="2">
    <location>
        <position position="1"/>
    </location>
</feature>
<evidence type="ECO:0000256" key="1">
    <source>
        <dbReference type="SAM" id="MobiDB-lite"/>
    </source>
</evidence>
<dbReference type="Proteomes" id="UP001174748">
    <property type="component" value="Unassembled WGS sequence"/>
</dbReference>
<protein>
    <submittedName>
        <fullName evidence="2">Uncharacterized protein</fullName>
    </submittedName>
</protein>
<feature type="region of interest" description="Disordered" evidence="1">
    <location>
        <begin position="51"/>
        <end position="70"/>
    </location>
</feature>
<evidence type="ECO:0000313" key="2">
    <source>
        <dbReference type="EMBL" id="MDK5174315.1"/>
    </source>
</evidence>
<sequence>FMQLHERPQAAPVLVRQGMKSAFSCMQNHAPYACTRNLRLASQEKGCFGRGGRGMPRDAVESGGAECGCG</sequence>